<dbReference type="Pfam" id="PF21296">
    <property type="entry name" value="WHD_APAF1"/>
    <property type="match status" value="1"/>
</dbReference>
<dbReference type="Gene3D" id="1.10.533.10">
    <property type="entry name" value="Death Domain, Fas"/>
    <property type="match status" value="2"/>
</dbReference>
<dbReference type="InterPro" id="IPR041452">
    <property type="entry name" value="APAF1_C"/>
</dbReference>
<dbReference type="SUPFAM" id="SSF50969">
    <property type="entry name" value="YVTN repeat-like/Quinoprotein amine dehydrogenase"/>
    <property type="match status" value="1"/>
</dbReference>
<dbReference type="InterPro" id="IPR001315">
    <property type="entry name" value="CARD"/>
</dbReference>
<feature type="repeat" description="WD" evidence="4">
    <location>
        <begin position="787"/>
        <end position="819"/>
    </location>
</feature>
<reference evidence="7" key="1">
    <citation type="journal article" date="2010" name="Nature">
        <title>The Amphimedon queenslandica genome and the evolution of animal complexity.</title>
        <authorList>
            <person name="Srivastava M."/>
            <person name="Simakov O."/>
            <person name="Chapman J."/>
            <person name="Fahey B."/>
            <person name="Gauthier M.E."/>
            <person name="Mitros T."/>
            <person name="Richards G.S."/>
            <person name="Conaco C."/>
            <person name="Dacre M."/>
            <person name="Hellsten U."/>
            <person name="Larroux C."/>
            <person name="Putnam N.H."/>
            <person name="Stanke M."/>
            <person name="Adamska M."/>
            <person name="Darling A."/>
            <person name="Degnan S.M."/>
            <person name="Oakley T.H."/>
            <person name="Plachetzki D.C."/>
            <person name="Zhai Y."/>
            <person name="Adamski M."/>
            <person name="Calcino A."/>
            <person name="Cummins S.F."/>
            <person name="Goodstein D.M."/>
            <person name="Harris C."/>
            <person name="Jackson D.J."/>
            <person name="Leys S.P."/>
            <person name="Shu S."/>
            <person name="Woodcroft B.J."/>
            <person name="Vervoort M."/>
            <person name="Kosik K.S."/>
            <person name="Manning G."/>
            <person name="Degnan B.M."/>
            <person name="Rokhsar D.S."/>
        </authorList>
    </citation>
    <scope>NUCLEOTIDE SEQUENCE [LARGE SCALE GENOMIC DNA]</scope>
</reference>
<feature type="repeat" description="WD" evidence="4">
    <location>
        <begin position="948"/>
        <end position="982"/>
    </location>
</feature>
<evidence type="ECO:0000256" key="2">
    <source>
        <dbReference type="ARBA" id="ARBA00022703"/>
    </source>
</evidence>
<keyword evidence="1 4" id="KW-0853">WD repeat</keyword>
<dbReference type="eggNOG" id="KOG0300">
    <property type="taxonomic scope" value="Eukaryota"/>
</dbReference>
<dbReference type="PROSITE" id="PS50082">
    <property type="entry name" value="WD_REPEATS_2"/>
    <property type="match status" value="4"/>
</dbReference>
<dbReference type="OrthoDB" id="1357022at2759"/>
<dbReference type="Proteomes" id="UP000007879">
    <property type="component" value="Unassembled WGS sequence"/>
</dbReference>
<feature type="repeat" description="WD" evidence="4">
    <location>
        <begin position="828"/>
        <end position="869"/>
    </location>
</feature>
<protein>
    <recommendedName>
        <fullName evidence="5">CARD domain-containing protein</fullName>
    </recommendedName>
</protein>
<dbReference type="GO" id="GO:0043531">
    <property type="term" value="F:ADP binding"/>
    <property type="evidence" value="ECO:0007669"/>
    <property type="project" value="InterPro"/>
</dbReference>
<dbReference type="PANTHER" id="PTHR22845:SF5">
    <property type="entry name" value="APOPTOTIC PROTEASE-ACTIVATING FACTOR 1"/>
    <property type="match status" value="1"/>
</dbReference>
<evidence type="ECO:0000259" key="5">
    <source>
        <dbReference type="PROSITE" id="PS50209"/>
    </source>
</evidence>
<dbReference type="InterPro" id="IPR015943">
    <property type="entry name" value="WD40/YVTN_repeat-like_dom_sf"/>
</dbReference>
<dbReference type="PANTHER" id="PTHR22845">
    <property type="entry name" value="APOPTOTIC PROTEASE-ACTIVATING FACTOR 1"/>
    <property type="match status" value="1"/>
</dbReference>
<dbReference type="SMART" id="SM00320">
    <property type="entry name" value="WD40"/>
    <property type="match status" value="11"/>
</dbReference>
<dbReference type="InterPro" id="IPR011044">
    <property type="entry name" value="Quino_amine_DH_bsu"/>
</dbReference>
<dbReference type="InterPro" id="IPR001680">
    <property type="entry name" value="WD40_rpt"/>
</dbReference>
<feature type="domain" description="CARD" evidence="5">
    <location>
        <begin position="114"/>
        <end position="192"/>
    </location>
</feature>
<dbReference type="STRING" id="400682.A0A1X7U759"/>
<dbReference type="Gene3D" id="1.10.8.430">
    <property type="entry name" value="Helical domain of apoptotic protease-activating factors"/>
    <property type="match status" value="1"/>
</dbReference>
<dbReference type="EnsemblMetazoa" id="XM_020000155.1">
    <property type="protein sequence ID" value="XP_019855714.1"/>
    <property type="gene ID" value="LOC105313814"/>
</dbReference>
<dbReference type="InterPro" id="IPR048975">
    <property type="entry name" value="WHD_APAF1"/>
</dbReference>
<dbReference type="GO" id="GO:0005829">
    <property type="term" value="C:cytosol"/>
    <property type="evidence" value="ECO:0007669"/>
    <property type="project" value="UniProtKB-ARBA"/>
</dbReference>
<dbReference type="InterPro" id="IPR042197">
    <property type="entry name" value="Apaf_helical"/>
</dbReference>
<dbReference type="GO" id="GO:0042981">
    <property type="term" value="P:regulation of apoptotic process"/>
    <property type="evidence" value="ECO:0007669"/>
    <property type="project" value="InterPro"/>
</dbReference>
<dbReference type="GO" id="GO:0006915">
    <property type="term" value="P:apoptotic process"/>
    <property type="evidence" value="ECO:0007669"/>
    <property type="project" value="UniProtKB-KW"/>
</dbReference>
<dbReference type="SUPFAM" id="SSF47986">
    <property type="entry name" value="DEATH domain"/>
    <property type="match status" value="2"/>
</dbReference>
<dbReference type="Pfam" id="PF00931">
    <property type="entry name" value="NB-ARC"/>
    <property type="match status" value="1"/>
</dbReference>
<dbReference type="Pfam" id="PF00619">
    <property type="entry name" value="CARD"/>
    <property type="match status" value="1"/>
</dbReference>
<dbReference type="KEGG" id="aqu:105313814"/>
<dbReference type="InterPro" id="IPR011029">
    <property type="entry name" value="DEATH-like_dom_sf"/>
</dbReference>
<evidence type="ECO:0000313" key="7">
    <source>
        <dbReference type="Proteomes" id="UP000007879"/>
    </source>
</evidence>
<dbReference type="PROSITE" id="PS50294">
    <property type="entry name" value="WD_REPEATS_REGION"/>
    <property type="match status" value="1"/>
</dbReference>
<evidence type="ECO:0000256" key="1">
    <source>
        <dbReference type="ARBA" id="ARBA00022574"/>
    </source>
</evidence>
<dbReference type="InterPro" id="IPR027417">
    <property type="entry name" value="P-loop_NTPase"/>
</dbReference>
<sequence>MSSEDYRLSFIANHSRLVRKLTPFELIQTLFTEELITLTEKEQVESISTDTQKIGKLLGIFHRRYNGYPDIFKKVFDVLVKINSDEGGYIDHVIIKLEESIEKPPSFSSSHELLTEEDRARLRLHEETILRTLDIANILPDLISEGVITFDESENIVSTADAQERNKRFLKLLTARGSDAYHRFVDILKETEVYEDLGHKLVGTGVVNGGTDEKKYVEDILKKGHVPPPPQYYVRRTELIRSIRKELRKLMNTDSWVLLSGLPGYGKTVLAAESVRSLSLLRDVFIGGVYWLSVGSMTTSDGGISNDALLEKMQNFILRMDKDKYRPNNLESAKDYLQTVMAEQYPQSLLILDDVWESETAQAFSIRCRTLITSRNADIANGIQTNNVYKVSIMEGFTVDEGKDLLSKATGLSVEDLPSAASDIIRLCYGSPIALDIISASLKRNLTPARWMSVVERLKKKRTGTLAVKASSITTPGTVRRRSSETKRGKAKDTLNASIGLSEEGLPQDVREHFHMLVVFDPDITITTEVLAILWNEEPDDAEEIMMTIVGWSLAQKAVSTKSTQGFLSFTVHDLIIEYLQDTVPNEKQVTYHQELVQSYSDNCNSVFSKLNPDGYIHQKLIPHLYSALMFDELGQLLSDIQWLAASCVHWDPNSLLGHYKKYRSNVPEQYRDTANELQLFLSRHLDVLGSPHITTEDVIQLALATPSDKLYEIARGVASRNTNTLWLDWCNRSSINLPTAFLQLQPHRNEDMRYCQFFNGGSSVLSCSSNEAKIWKASTGEVLESFSGHTNSITHCVINETGDLLVTASDDKTCKVWEFPKKLLCTFTAHQDGVQSCDISSDNKFIVSADIGSAVKVWSSRSGEIKEEWDHGDSGIASCCFSPTGDLIVVASQDGLISLYDMNGLFAATFLIVATPAISPTTEKQISLFPPSRTTSVGSGMSSSFTVRSAVFSKDGTLIAAAVGDCTAKVWSVDTKQMVHSFRHASDVLCVDLSFDSSLLVTGCFSGTVNVWSLAKGVPILEIPLHYDYVSCVQFSPQENIILSSSGSSVKFIHNQETESNSWKLYLRRFVTRFTQKDSEYIPSIVCYDTIKRRLEICEGLDGQTVQVINTFSGLKPRSWDMSHDRKLVAMGYDNGALQVLDVNTQSTVWLKEGAHDKSVLDCFFSPDDGKLLSCDETNHKVWSVANGDELSCQPDCSDFRTMPCVFYNDSNKVASAAPGHVLVWDSSTGSKLFRCDGISDNPQESILCVNISGDNTRLIASASNGRIAVWSAVNGDRLYTRAYVSSSAGYSLSRFCSLNYDGTIAAVGHDDSALMIYNFNGTDTKCSSSGSSAWMINTQFSPNNKQIVTLSDSIQWWTIDGSKKKQFLLKSTFGKHLCFSPDFSLFITIDNTGLLYILKFQDFQK</sequence>
<dbReference type="eggNOG" id="KOG4658">
    <property type="taxonomic scope" value="Eukaryota"/>
</dbReference>
<dbReference type="SUPFAM" id="SSF50998">
    <property type="entry name" value="Quinoprotein alcohol dehydrogenase-like"/>
    <property type="match status" value="1"/>
</dbReference>
<keyword evidence="3" id="KW-0677">Repeat</keyword>
<dbReference type="InterPro" id="IPR011047">
    <property type="entry name" value="Quinoprotein_ADH-like_sf"/>
</dbReference>
<dbReference type="PRINTS" id="PR00364">
    <property type="entry name" value="DISEASERSIST"/>
</dbReference>
<reference evidence="6" key="2">
    <citation type="submission" date="2017-05" db="UniProtKB">
        <authorList>
            <consortium name="EnsemblMetazoa"/>
        </authorList>
    </citation>
    <scope>IDENTIFICATION</scope>
</reference>
<dbReference type="Gene3D" id="1.10.10.10">
    <property type="entry name" value="Winged helix-like DNA-binding domain superfamily/Winged helix DNA-binding domain"/>
    <property type="match status" value="1"/>
</dbReference>
<dbReference type="Pfam" id="PF17908">
    <property type="entry name" value="APAF1_C"/>
    <property type="match status" value="1"/>
</dbReference>
<dbReference type="InterPro" id="IPR036322">
    <property type="entry name" value="WD40_repeat_dom_sf"/>
</dbReference>
<dbReference type="CDD" id="cd00200">
    <property type="entry name" value="WD40"/>
    <property type="match status" value="1"/>
</dbReference>
<gene>
    <name evidence="6" type="primary">105313814</name>
</gene>
<evidence type="ECO:0000256" key="4">
    <source>
        <dbReference type="PROSITE-ProRule" id="PRU00221"/>
    </source>
</evidence>
<dbReference type="CDD" id="cd01671">
    <property type="entry name" value="CARD"/>
    <property type="match status" value="2"/>
</dbReference>
<evidence type="ECO:0000256" key="3">
    <source>
        <dbReference type="ARBA" id="ARBA00022737"/>
    </source>
</evidence>
<dbReference type="Gene3D" id="1.25.40.370">
    <property type="match status" value="1"/>
</dbReference>
<dbReference type="EnsemblMetazoa" id="Aqu2.1.23762_001">
    <property type="protein sequence ID" value="Aqu2.1.23762_001"/>
    <property type="gene ID" value="Aqu2.1.23762"/>
</dbReference>
<dbReference type="Gene3D" id="3.40.50.300">
    <property type="entry name" value="P-loop containing nucleotide triphosphate hydrolases"/>
    <property type="match status" value="1"/>
</dbReference>
<evidence type="ECO:0000313" key="6">
    <source>
        <dbReference type="EnsemblMetazoa" id="Aqu2.1.23762_001"/>
    </source>
</evidence>
<dbReference type="InterPro" id="IPR036388">
    <property type="entry name" value="WH-like_DNA-bd_sf"/>
</dbReference>
<keyword evidence="2" id="KW-0053">Apoptosis</keyword>
<proteinExistence type="predicted"/>
<dbReference type="SUPFAM" id="SSF50978">
    <property type="entry name" value="WD40 repeat-like"/>
    <property type="match status" value="1"/>
</dbReference>
<feature type="repeat" description="WD" evidence="4">
    <location>
        <begin position="982"/>
        <end position="1023"/>
    </location>
</feature>
<dbReference type="SUPFAM" id="SSF52540">
    <property type="entry name" value="P-loop containing nucleoside triphosphate hydrolases"/>
    <property type="match status" value="1"/>
</dbReference>
<keyword evidence="7" id="KW-1185">Reference proteome</keyword>
<dbReference type="PROSITE" id="PS50209">
    <property type="entry name" value="CARD"/>
    <property type="match status" value="1"/>
</dbReference>
<dbReference type="InParanoid" id="A0A1X7U759"/>
<accession>A0A1X7U759</accession>
<name>A0A1X7U759_AMPQE</name>
<organism evidence="6">
    <name type="scientific">Amphimedon queenslandica</name>
    <name type="common">Sponge</name>
    <dbReference type="NCBI Taxonomy" id="400682"/>
    <lineage>
        <taxon>Eukaryota</taxon>
        <taxon>Metazoa</taxon>
        <taxon>Porifera</taxon>
        <taxon>Demospongiae</taxon>
        <taxon>Heteroscleromorpha</taxon>
        <taxon>Haplosclerida</taxon>
        <taxon>Niphatidae</taxon>
        <taxon>Amphimedon</taxon>
    </lineage>
</organism>
<dbReference type="Pfam" id="PF00400">
    <property type="entry name" value="WD40"/>
    <property type="match status" value="6"/>
</dbReference>
<dbReference type="InterPro" id="IPR002182">
    <property type="entry name" value="NB-ARC"/>
</dbReference>
<dbReference type="Gene3D" id="2.130.10.10">
    <property type="entry name" value="YVTN repeat-like/Quinoprotein amine dehydrogenase"/>
    <property type="match status" value="3"/>
</dbReference>